<organism evidence="2 3">
    <name type="scientific">Mucilaginibacter limnophilus</name>
    <dbReference type="NCBI Taxonomy" id="1932778"/>
    <lineage>
        <taxon>Bacteria</taxon>
        <taxon>Pseudomonadati</taxon>
        <taxon>Bacteroidota</taxon>
        <taxon>Sphingobacteriia</taxon>
        <taxon>Sphingobacteriales</taxon>
        <taxon>Sphingobacteriaceae</taxon>
        <taxon>Mucilaginibacter</taxon>
    </lineage>
</organism>
<protein>
    <recommendedName>
        <fullName evidence="4">Nuclear transport factor 2 family protein</fullName>
    </recommendedName>
</protein>
<accession>A0A437MQZ5</accession>
<evidence type="ECO:0008006" key="4">
    <source>
        <dbReference type="Google" id="ProtNLM"/>
    </source>
</evidence>
<sequence>MKTLRTIIPVIALILSLTTASAATRNNDDRLTKNYAISTYVDAIANGKIEGLAEVIDNNTKFCIMQGKVMLSYSKTEMMSFLASLKNIKQSCSVTTTVVEDNSEVAVVKVDMAYENFVRSNYVTVARTADGWKITNVCSVFK</sequence>
<feature type="signal peptide" evidence="1">
    <location>
        <begin position="1"/>
        <end position="22"/>
    </location>
</feature>
<name>A0A437MQZ5_9SPHI</name>
<keyword evidence="3" id="KW-1185">Reference proteome</keyword>
<dbReference type="Proteomes" id="UP000282759">
    <property type="component" value="Unassembled WGS sequence"/>
</dbReference>
<feature type="chain" id="PRO_5019217309" description="Nuclear transport factor 2 family protein" evidence="1">
    <location>
        <begin position="23"/>
        <end position="142"/>
    </location>
</feature>
<gene>
    <name evidence="2" type="ORF">EOD41_13955</name>
</gene>
<dbReference type="AlphaFoldDB" id="A0A437MQZ5"/>
<dbReference type="InterPro" id="IPR032710">
    <property type="entry name" value="NTF2-like_dom_sf"/>
</dbReference>
<evidence type="ECO:0000256" key="1">
    <source>
        <dbReference type="SAM" id="SignalP"/>
    </source>
</evidence>
<dbReference type="Gene3D" id="3.10.450.50">
    <property type="match status" value="1"/>
</dbReference>
<dbReference type="RefSeq" id="WP_127705946.1">
    <property type="nucleotide sequence ID" value="NZ_SACK01000006.1"/>
</dbReference>
<dbReference type="InterPro" id="IPR039437">
    <property type="entry name" value="FrzH/put_lumazine-bd"/>
</dbReference>
<keyword evidence="1" id="KW-0732">Signal</keyword>
<evidence type="ECO:0000313" key="2">
    <source>
        <dbReference type="EMBL" id="RVU00060.1"/>
    </source>
</evidence>
<reference evidence="2 3" key="1">
    <citation type="submission" date="2019-01" db="EMBL/GenBank/DDBJ databases">
        <authorList>
            <person name="Chen W.-M."/>
        </authorList>
    </citation>
    <scope>NUCLEOTIDE SEQUENCE [LARGE SCALE GENOMIC DNA]</scope>
    <source>
        <strain evidence="2 3">YBJ-36</strain>
    </source>
</reference>
<dbReference type="SUPFAM" id="SSF54427">
    <property type="entry name" value="NTF2-like"/>
    <property type="match status" value="1"/>
</dbReference>
<dbReference type="OrthoDB" id="764454at2"/>
<dbReference type="Pfam" id="PF12893">
    <property type="entry name" value="Lumazine_bd_2"/>
    <property type="match status" value="1"/>
</dbReference>
<comment type="caution">
    <text evidence="2">The sequence shown here is derived from an EMBL/GenBank/DDBJ whole genome shotgun (WGS) entry which is preliminary data.</text>
</comment>
<proteinExistence type="predicted"/>
<evidence type="ECO:0000313" key="3">
    <source>
        <dbReference type="Proteomes" id="UP000282759"/>
    </source>
</evidence>
<dbReference type="EMBL" id="SACK01000006">
    <property type="protein sequence ID" value="RVU00060.1"/>
    <property type="molecule type" value="Genomic_DNA"/>
</dbReference>